<dbReference type="InterPro" id="IPR018038">
    <property type="entry name" value="Ribosomal_uL30_CS"/>
</dbReference>
<evidence type="ECO:0000256" key="2">
    <source>
        <dbReference type="ARBA" id="ARBA00011838"/>
    </source>
</evidence>
<accession>L0RGA6</accession>
<dbReference type="KEGG" id="dhy:DESAM_22978"/>
<evidence type="ECO:0000313" key="9">
    <source>
        <dbReference type="Proteomes" id="UP000010808"/>
    </source>
</evidence>
<dbReference type="Pfam" id="PF00327">
    <property type="entry name" value="Ribosomal_L30"/>
    <property type="match status" value="1"/>
</dbReference>
<comment type="similarity">
    <text evidence="1 6">Belongs to the universal ribosomal protein uL30 family.</text>
</comment>
<proteinExistence type="inferred from homology"/>
<dbReference type="CDD" id="cd01658">
    <property type="entry name" value="Ribosomal_L30"/>
    <property type="match status" value="1"/>
</dbReference>
<evidence type="ECO:0000256" key="1">
    <source>
        <dbReference type="ARBA" id="ARBA00007594"/>
    </source>
</evidence>
<dbReference type="PANTHER" id="PTHR15892:SF2">
    <property type="entry name" value="LARGE RIBOSOMAL SUBUNIT PROTEIN UL30M"/>
    <property type="match status" value="1"/>
</dbReference>
<dbReference type="InterPro" id="IPR016082">
    <property type="entry name" value="Ribosomal_uL30_ferredoxin-like"/>
</dbReference>
<dbReference type="EMBL" id="FO203522">
    <property type="protein sequence ID" value="CCO25245.1"/>
    <property type="molecule type" value="Genomic_DNA"/>
</dbReference>
<dbReference type="GO" id="GO:0006412">
    <property type="term" value="P:translation"/>
    <property type="evidence" value="ECO:0007669"/>
    <property type="project" value="InterPro"/>
</dbReference>
<dbReference type="RefSeq" id="WP_015337842.1">
    <property type="nucleotide sequence ID" value="NC_020055.1"/>
</dbReference>
<keyword evidence="3 6" id="KW-0689">Ribosomal protein</keyword>
<gene>
    <name evidence="8" type="primary">rpmD</name>
    <name evidence="8" type="ORF">DESAM_22978</name>
</gene>
<dbReference type="PANTHER" id="PTHR15892">
    <property type="entry name" value="MITOCHONDRIAL RIBOSOMAL PROTEIN L30"/>
    <property type="match status" value="1"/>
</dbReference>
<reference evidence="8 9" key="1">
    <citation type="submission" date="2012-10" db="EMBL/GenBank/DDBJ databases">
        <authorList>
            <person name="Genoscope - CEA"/>
        </authorList>
    </citation>
    <scope>NUCLEOTIDE SEQUENCE [LARGE SCALE GENOMIC DNA]</scope>
    <source>
        <strain evidence="9">AM13 / DSM 14728</strain>
    </source>
</reference>
<dbReference type="HOGENOM" id="CLU_131047_1_3_7"/>
<organism evidence="8 9">
    <name type="scientific">Maridesulfovibrio hydrothermalis AM13 = DSM 14728</name>
    <dbReference type="NCBI Taxonomy" id="1121451"/>
    <lineage>
        <taxon>Bacteria</taxon>
        <taxon>Pseudomonadati</taxon>
        <taxon>Thermodesulfobacteriota</taxon>
        <taxon>Desulfovibrionia</taxon>
        <taxon>Desulfovibrionales</taxon>
        <taxon>Desulfovibrionaceae</taxon>
        <taxon>Maridesulfovibrio</taxon>
    </lineage>
</organism>
<evidence type="ECO:0000256" key="3">
    <source>
        <dbReference type="ARBA" id="ARBA00022980"/>
    </source>
</evidence>
<name>L0RGA6_9BACT</name>
<dbReference type="AlphaFoldDB" id="L0RGA6"/>
<dbReference type="PIRSF" id="PIRSF002211">
    <property type="entry name" value="Ribosomal_L30_bac-type"/>
    <property type="match status" value="1"/>
</dbReference>
<dbReference type="PATRIC" id="fig|1121451.3.peg.3187"/>
<dbReference type="GO" id="GO:0022625">
    <property type="term" value="C:cytosolic large ribosomal subunit"/>
    <property type="evidence" value="ECO:0007669"/>
    <property type="project" value="TreeGrafter"/>
</dbReference>
<dbReference type="GO" id="GO:0003735">
    <property type="term" value="F:structural constituent of ribosome"/>
    <property type="evidence" value="ECO:0007669"/>
    <property type="project" value="InterPro"/>
</dbReference>
<keyword evidence="4 6" id="KW-0687">Ribonucleoprotein</keyword>
<evidence type="ECO:0000313" key="8">
    <source>
        <dbReference type="EMBL" id="CCO25245.1"/>
    </source>
</evidence>
<comment type="subunit">
    <text evidence="2">Part of the 50S ribosomal subunit.</text>
</comment>
<dbReference type="STRING" id="1121451.DESAM_22978"/>
<dbReference type="OrthoDB" id="9812790at2"/>
<evidence type="ECO:0000259" key="7">
    <source>
        <dbReference type="Pfam" id="PF00327"/>
    </source>
</evidence>
<dbReference type="Proteomes" id="UP000010808">
    <property type="component" value="Chromosome"/>
</dbReference>
<dbReference type="eggNOG" id="COG1841">
    <property type="taxonomic scope" value="Bacteria"/>
</dbReference>
<dbReference type="SUPFAM" id="SSF55129">
    <property type="entry name" value="Ribosomal protein L30p/L7e"/>
    <property type="match status" value="1"/>
</dbReference>
<dbReference type="InterPro" id="IPR005996">
    <property type="entry name" value="Ribosomal_uL30_bac-type"/>
</dbReference>
<evidence type="ECO:0000256" key="6">
    <source>
        <dbReference type="RuleBase" id="RU003734"/>
    </source>
</evidence>
<dbReference type="InterPro" id="IPR036919">
    <property type="entry name" value="Ribo_uL30_ferredoxin-like_sf"/>
</dbReference>
<dbReference type="Gene3D" id="3.30.1390.20">
    <property type="entry name" value="Ribosomal protein L30, ferredoxin-like fold domain"/>
    <property type="match status" value="1"/>
</dbReference>
<evidence type="ECO:0000256" key="4">
    <source>
        <dbReference type="ARBA" id="ARBA00023274"/>
    </source>
</evidence>
<protein>
    <recommendedName>
        <fullName evidence="5">50S ribosomal protein L30</fullName>
    </recommendedName>
</protein>
<feature type="domain" description="Large ribosomal subunit protein uL30-like ferredoxin-like fold" evidence="7">
    <location>
        <begin position="2"/>
        <end position="52"/>
    </location>
</feature>
<sequence length="57" mass="6548">MLKVKLVRSKIGCNPKQRATLVALGLRKIRQERSFEDNSVVRGMIRKVEHLVEVTES</sequence>
<dbReference type="PROSITE" id="PS00634">
    <property type="entry name" value="RIBOSOMAL_L30"/>
    <property type="match status" value="1"/>
</dbReference>
<keyword evidence="9" id="KW-1185">Reference proteome</keyword>
<dbReference type="NCBIfam" id="TIGR01308">
    <property type="entry name" value="rpmD_bact"/>
    <property type="match status" value="1"/>
</dbReference>
<evidence type="ECO:0000256" key="5">
    <source>
        <dbReference type="ARBA" id="ARBA00035492"/>
    </source>
</evidence>
<dbReference type="HAMAP" id="MF_01371_B">
    <property type="entry name" value="Ribosomal_uL30_B"/>
    <property type="match status" value="1"/>
</dbReference>